<dbReference type="EMBL" id="JAPDRN010000159">
    <property type="protein sequence ID" value="KAJ9617552.1"/>
    <property type="molecule type" value="Genomic_DNA"/>
</dbReference>
<keyword evidence="2" id="KW-0456">Lyase</keyword>
<evidence type="ECO:0000256" key="3">
    <source>
        <dbReference type="SAM" id="MobiDB-lite"/>
    </source>
</evidence>
<dbReference type="GO" id="GO:0016832">
    <property type="term" value="F:aldehyde-lyase activity"/>
    <property type="evidence" value="ECO:0007669"/>
    <property type="project" value="TreeGrafter"/>
</dbReference>
<evidence type="ECO:0000259" key="4">
    <source>
        <dbReference type="SMART" id="SM01007"/>
    </source>
</evidence>
<organism evidence="5 6">
    <name type="scientific">Knufia peltigerae</name>
    <dbReference type="NCBI Taxonomy" id="1002370"/>
    <lineage>
        <taxon>Eukaryota</taxon>
        <taxon>Fungi</taxon>
        <taxon>Dikarya</taxon>
        <taxon>Ascomycota</taxon>
        <taxon>Pezizomycotina</taxon>
        <taxon>Eurotiomycetes</taxon>
        <taxon>Chaetothyriomycetidae</taxon>
        <taxon>Chaetothyriales</taxon>
        <taxon>Trichomeriaceae</taxon>
        <taxon>Knufia</taxon>
    </lineage>
</organism>
<comment type="caution">
    <text evidence="5">The sequence shown here is derived from an EMBL/GenBank/DDBJ whole genome shotgun (WGS) entry which is preliminary data.</text>
</comment>
<dbReference type="Proteomes" id="UP001172681">
    <property type="component" value="Unassembled WGS sequence"/>
</dbReference>
<dbReference type="InterPro" id="IPR036409">
    <property type="entry name" value="Aldolase_II/adducin_N_sf"/>
</dbReference>
<evidence type="ECO:0000256" key="2">
    <source>
        <dbReference type="ARBA" id="ARBA00023239"/>
    </source>
</evidence>
<keyword evidence="1" id="KW-0479">Metal-binding</keyword>
<keyword evidence="6" id="KW-1185">Reference proteome</keyword>
<evidence type="ECO:0000256" key="1">
    <source>
        <dbReference type="ARBA" id="ARBA00022723"/>
    </source>
</evidence>
<feature type="domain" description="Class II aldolase/adducin N-terminal" evidence="4">
    <location>
        <begin position="9"/>
        <end position="213"/>
    </location>
</feature>
<dbReference type="Gene3D" id="3.40.225.10">
    <property type="entry name" value="Class II aldolase/adducin N-terminal domain"/>
    <property type="match status" value="1"/>
</dbReference>
<dbReference type="PANTHER" id="PTHR22789:SF0">
    <property type="entry name" value="3-OXO-TETRONATE 4-PHOSPHATE DECARBOXYLASE-RELATED"/>
    <property type="match status" value="1"/>
</dbReference>
<feature type="region of interest" description="Disordered" evidence="3">
    <location>
        <begin position="229"/>
        <end position="256"/>
    </location>
</feature>
<dbReference type="AlphaFoldDB" id="A0AA39CR49"/>
<dbReference type="GO" id="GO:0005829">
    <property type="term" value="C:cytosol"/>
    <property type="evidence" value="ECO:0007669"/>
    <property type="project" value="TreeGrafter"/>
</dbReference>
<accession>A0AA39CR49</accession>
<dbReference type="InterPro" id="IPR001303">
    <property type="entry name" value="Aldolase_II/adducin_N"/>
</dbReference>
<proteinExistence type="predicted"/>
<dbReference type="GO" id="GO:0019323">
    <property type="term" value="P:pentose catabolic process"/>
    <property type="evidence" value="ECO:0007669"/>
    <property type="project" value="TreeGrafter"/>
</dbReference>
<sequence>MVSLKRIQRDLVTANHILHFHSVLDAYGHISVRHPENAAVYLMSGDMAPATVSTADQLIQYRVNDSVAITLDAPRGYIERYIHGEVYKRFPDVHSVIHSHSEDVLPYAIAGVPLRAVYHTAGFVGYDPVPVYDIENSYNDTQPHDMLISTLALGADLAQTFVSPENAHATPQTVSPDTHLVLMRKHGFVTFGTDIREAVYKAVFAQSNAKVQTMAVLLKNAYSGLQDDNPRTWANGSDESSFEPLTRRQAKDTTAGMHAAGDRAWLLWTAEVESQPLYVNNVTVDTVEEAS</sequence>
<dbReference type="GO" id="GO:0046872">
    <property type="term" value="F:metal ion binding"/>
    <property type="evidence" value="ECO:0007669"/>
    <property type="project" value="UniProtKB-KW"/>
</dbReference>
<evidence type="ECO:0000313" key="6">
    <source>
        <dbReference type="Proteomes" id="UP001172681"/>
    </source>
</evidence>
<reference evidence="5" key="1">
    <citation type="submission" date="2022-10" db="EMBL/GenBank/DDBJ databases">
        <title>Culturing micro-colonial fungi from biological soil crusts in the Mojave desert and describing Neophaeococcomyces mojavensis, and introducing the new genera and species Taxawa tesnikishii.</title>
        <authorList>
            <person name="Kurbessoian T."/>
            <person name="Stajich J.E."/>
        </authorList>
    </citation>
    <scope>NUCLEOTIDE SEQUENCE</scope>
    <source>
        <strain evidence="5">TK_35</strain>
    </source>
</reference>
<dbReference type="SMART" id="SM01007">
    <property type="entry name" value="Aldolase_II"/>
    <property type="match status" value="1"/>
</dbReference>
<name>A0AA39CR49_9EURO</name>
<evidence type="ECO:0000313" key="5">
    <source>
        <dbReference type="EMBL" id="KAJ9617552.1"/>
    </source>
</evidence>
<dbReference type="PANTHER" id="PTHR22789">
    <property type="entry name" value="FUCULOSE PHOSPHATE ALDOLASE"/>
    <property type="match status" value="1"/>
</dbReference>
<dbReference type="Pfam" id="PF00596">
    <property type="entry name" value="Aldolase_II"/>
    <property type="match status" value="1"/>
</dbReference>
<dbReference type="InterPro" id="IPR050197">
    <property type="entry name" value="Aldolase_class_II_sugar_metab"/>
</dbReference>
<dbReference type="SUPFAM" id="SSF53639">
    <property type="entry name" value="AraD/HMP-PK domain-like"/>
    <property type="match status" value="1"/>
</dbReference>
<protein>
    <recommendedName>
        <fullName evidence="4">Class II aldolase/adducin N-terminal domain-containing protein</fullName>
    </recommendedName>
</protein>
<gene>
    <name evidence="5" type="ORF">H2204_013683</name>
</gene>